<dbReference type="Pfam" id="PF08450">
    <property type="entry name" value="SGL"/>
    <property type="match status" value="1"/>
</dbReference>
<dbReference type="AlphaFoldDB" id="A0A318LQN5"/>
<evidence type="ECO:0000256" key="1">
    <source>
        <dbReference type="ARBA" id="ARBA00008853"/>
    </source>
</evidence>
<name>A0A318LQN5_9PSEU</name>
<dbReference type="EMBL" id="MASU01000005">
    <property type="protein sequence ID" value="PXY36711.1"/>
    <property type="molecule type" value="Genomic_DNA"/>
</dbReference>
<dbReference type="InterPro" id="IPR011042">
    <property type="entry name" value="6-blade_b-propeller_TolB-like"/>
</dbReference>
<protein>
    <recommendedName>
        <fullName evidence="3">SMP-30/Gluconolactonase/LRE-like region domain-containing protein</fullName>
    </recommendedName>
</protein>
<evidence type="ECO:0000259" key="3">
    <source>
        <dbReference type="Pfam" id="PF08450"/>
    </source>
</evidence>
<keyword evidence="5" id="KW-1185">Reference proteome</keyword>
<dbReference type="SUPFAM" id="SSF63829">
    <property type="entry name" value="Calcium-dependent phosphotriesterase"/>
    <property type="match status" value="1"/>
</dbReference>
<dbReference type="PANTHER" id="PTHR47572:SF4">
    <property type="entry name" value="LACTONASE DRP35"/>
    <property type="match status" value="1"/>
</dbReference>
<dbReference type="Gene3D" id="2.120.10.30">
    <property type="entry name" value="TolB, C-terminal domain"/>
    <property type="match status" value="1"/>
</dbReference>
<dbReference type="GO" id="GO:0016787">
    <property type="term" value="F:hydrolase activity"/>
    <property type="evidence" value="ECO:0007669"/>
    <property type="project" value="UniProtKB-KW"/>
</dbReference>
<comment type="similarity">
    <text evidence="1">Belongs to the SMP-30/CGR1 family.</text>
</comment>
<dbReference type="PANTHER" id="PTHR47572">
    <property type="entry name" value="LIPOPROTEIN-RELATED"/>
    <property type="match status" value="1"/>
</dbReference>
<reference evidence="4 5" key="1">
    <citation type="submission" date="2016-07" db="EMBL/GenBank/DDBJ databases">
        <title>Draft genome sequence of Prauserella sp. YIM 121212, isolated from alkaline soil.</title>
        <authorList>
            <person name="Ruckert C."/>
            <person name="Albersmeier A."/>
            <person name="Jiang C.-L."/>
            <person name="Jiang Y."/>
            <person name="Kalinowski J."/>
            <person name="Schneider O."/>
            <person name="Winkler A."/>
            <person name="Zotchev S.B."/>
        </authorList>
    </citation>
    <scope>NUCLEOTIDE SEQUENCE [LARGE SCALE GENOMIC DNA]</scope>
    <source>
        <strain evidence="4 5">YIM 121212</strain>
    </source>
</reference>
<evidence type="ECO:0000256" key="2">
    <source>
        <dbReference type="ARBA" id="ARBA00022801"/>
    </source>
</evidence>
<dbReference type="InterPro" id="IPR051262">
    <property type="entry name" value="SMP-30/CGR1_Lactonase"/>
</dbReference>
<dbReference type="Proteomes" id="UP000247892">
    <property type="component" value="Unassembled WGS sequence"/>
</dbReference>
<accession>A0A318LQN5</accession>
<proteinExistence type="inferred from homology"/>
<organism evidence="4 5">
    <name type="scientific">Prauserella flavalba</name>
    <dbReference type="NCBI Taxonomy" id="1477506"/>
    <lineage>
        <taxon>Bacteria</taxon>
        <taxon>Bacillati</taxon>
        <taxon>Actinomycetota</taxon>
        <taxon>Actinomycetes</taxon>
        <taxon>Pseudonocardiales</taxon>
        <taxon>Pseudonocardiaceae</taxon>
        <taxon>Prauserella</taxon>
    </lineage>
</organism>
<dbReference type="OrthoDB" id="2633250at2"/>
<dbReference type="RefSeq" id="WP_110336850.1">
    <property type="nucleotide sequence ID" value="NZ_JBHVKT010000003.1"/>
</dbReference>
<evidence type="ECO:0000313" key="4">
    <source>
        <dbReference type="EMBL" id="PXY36711.1"/>
    </source>
</evidence>
<sequence>MTTTSPVQLLASGGHYFEGARWHDGRWWVSDIYAQTVCTYDTAGNRTDVMHVPNNPSGLGWLPDGSLLVVSMHDRKLLRRSPGGEVSVHSDLSHLCAHELNDMVVTASGHAYVGTIGFAIAEGDELRPGAVYRVDPDGTPSVAADDLICPNGMVITNDGRTLIVAESFSSRLTAFTIGDDGTLSGQRVWAQVGEDPGLVPLPEAMAKAELWPDGCAIDAEDHVWVADAGHKRVVRIDPSGAIVDEIRDGDELGIYACALGGEDGRTLLLCSVPDFFAAATGADTDKAVLKTTTVSVPHGGRP</sequence>
<keyword evidence="2" id="KW-0378">Hydrolase</keyword>
<evidence type="ECO:0000313" key="5">
    <source>
        <dbReference type="Proteomes" id="UP000247892"/>
    </source>
</evidence>
<comment type="caution">
    <text evidence="4">The sequence shown here is derived from an EMBL/GenBank/DDBJ whole genome shotgun (WGS) entry which is preliminary data.</text>
</comment>
<gene>
    <name evidence="4" type="ORF">BA062_15250</name>
</gene>
<dbReference type="InterPro" id="IPR013658">
    <property type="entry name" value="SGL"/>
</dbReference>
<feature type="domain" description="SMP-30/Gluconolactonase/LRE-like region" evidence="3">
    <location>
        <begin position="18"/>
        <end position="271"/>
    </location>
</feature>